<dbReference type="Proteomes" id="UP000001307">
    <property type="component" value="Unassembled WGS sequence"/>
</dbReference>
<gene>
    <name evidence="1" type="ORF">GSOID_T00010449001</name>
</gene>
<reference evidence="1" key="1">
    <citation type="journal article" date="2010" name="Science">
        <title>Plasticity of animal genome architecture unmasked by rapid evolution of a pelagic tunicate.</title>
        <authorList>
            <person name="Denoeud F."/>
            <person name="Henriet S."/>
            <person name="Mungpakdee S."/>
            <person name="Aury J.M."/>
            <person name="Da Silva C."/>
            <person name="Brinkmann H."/>
            <person name="Mikhaleva J."/>
            <person name="Olsen L.C."/>
            <person name="Jubin C."/>
            <person name="Canestro C."/>
            <person name="Bouquet J.M."/>
            <person name="Danks G."/>
            <person name="Poulain J."/>
            <person name="Campsteijn C."/>
            <person name="Adamski M."/>
            <person name="Cross I."/>
            <person name="Yadetie F."/>
            <person name="Muffato M."/>
            <person name="Louis A."/>
            <person name="Butcher S."/>
            <person name="Tsagkogeorga G."/>
            <person name="Konrad A."/>
            <person name="Singh S."/>
            <person name="Jensen M.F."/>
            <person name="Cong E.H."/>
            <person name="Eikeseth-Otteraa H."/>
            <person name="Noel B."/>
            <person name="Anthouard V."/>
            <person name="Porcel B.M."/>
            <person name="Kachouri-Lafond R."/>
            <person name="Nishino A."/>
            <person name="Ugolini M."/>
            <person name="Chourrout P."/>
            <person name="Nishida H."/>
            <person name="Aasland R."/>
            <person name="Huzurbazar S."/>
            <person name="Westhof E."/>
            <person name="Delsuc F."/>
            <person name="Lehrach H."/>
            <person name="Reinhardt R."/>
            <person name="Weissenbach J."/>
            <person name="Roy S.W."/>
            <person name="Artiguenave F."/>
            <person name="Postlethwait J.H."/>
            <person name="Manak J.R."/>
            <person name="Thompson E.M."/>
            <person name="Jaillon O."/>
            <person name="Du Pasquier L."/>
            <person name="Boudinot P."/>
            <person name="Liberles D.A."/>
            <person name="Volff J.N."/>
            <person name="Philippe H."/>
            <person name="Lenhard B."/>
            <person name="Roest Crollius H."/>
            <person name="Wincker P."/>
            <person name="Chourrout D."/>
        </authorList>
    </citation>
    <scope>NUCLEOTIDE SEQUENCE [LARGE SCALE GENOMIC DNA]</scope>
</reference>
<name>E4XG41_OIKDI</name>
<dbReference type="InParanoid" id="E4XG41"/>
<organism evidence="1">
    <name type="scientific">Oikopleura dioica</name>
    <name type="common">Tunicate</name>
    <dbReference type="NCBI Taxonomy" id="34765"/>
    <lineage>
        <taxon>Eukaryota</taxon>
        <taxon>Metazoa</taxon>
        <taxon>Chordata</taxon>
        <taxon>Tunicata</taxon>
        <taxon>Appendicularia</taxon>
        <taxon>Copelata</taxon>
        <taxon>Oikopleuridae</taxon>
        <taxon>Oikopleura</taxon>
    </lineage>
</organism>
<accession>E4XG41</accession>
<dbReference type="SUPFAM" id="SSF50978">
    <property type="entry name" value="WD40 repeat-like"/>
    <property type="match status" value="1"/>
</dbReference>
<evidence type="ECO:0000313" key="1">
    <source>
        <dbReference type="EMBL" id="CBY09639.1"/>
    </source>
</evidence>
<sequence length="137" mass="15459">MSLSCFWDLEKMFVGTTNSIIAYEIRNEGEFFDEKSILELGKGVTKLAANKRSLFFGSFEGYIGMLDIQSLSKKAGFTKKGYKVSSLISNDGFLVAQFETGLGMDKYVYIWEIKDDSERPFLSPFTIIVSRSSKIVN</sequence>
<dbReference type="EMBL" id="FN653047">
    <property type="protein sequence ID" value="CBY09639.1"/>
    <property type="molecule type" value="Genomic_DNA"/>
</dbReference>
<evidence type="ECO:0008006" key="3">
    <source>
        <dbReference type="Google" id="ProtNLM"/>
    </source>
</evidence>
<keyword evidence="2" id="KW-1185">Reference proteome</keyword>
<evidence type="ECO:0000313" key="2">
    <source>
        <dbReference type="Proteomes" id="UP000001307"/>
    </source>
</evidence>
<dbReference type="InterPro" id="IPR036322">
    <property type="entry name" value="WD40_repeat_dom_sf"/>
</dbReference>
<proteinExistence type="predicted"/>
<protein>
    <recommendedName>
        <fullName evidence="3">Cilia- and flagella-associated protein 43</fullName>
    </recommendedName>
</protein>
<dbReference type="AlphaFoldDB" id="E4XG41"/>